<dbReference type="InterPro" id="IPR027417">
    <property type="entry name" value="P-loop_NTPase"/>
</dbReference>
<dbReference type="PROSITE" id="PS00211">
    <property type="entry name" value="ABC_TRANSPORTER_1"/>
    <property type="match status" value="1"/>
</dbReference>
<dbReference type="GO" id="GO:0016887">
    <property type="term" value="F:ATP hydrolysis activity"/>
    <property type="evidence" value="ECO:0007669"/>
    <property type="project" value="InterPro"/>
</dbReference>
<dbReference type="PANTHER" id="PTHR43204">
    <property type="entry name" value="ABC TRANSPORTER I FAMILY MEMBER 6, CHLOROPLASTIC"/>
    <property type="match status" value="1"/>
</dbReference>
<name>A0A1Z1MDN2_9FLOR</name>
<evidence type="ECO:0000256" key="2">
    <source>
        <dbReference type="ARBA" id="ARBA00022840"/>
    </source>
</evidence>
<dbReference type="InterPro" id="IPR010230">
    <property type="entry name" value="FeS-cluster_ATPase_SufC"/>
</dbReference>
<dbReference type="AlphaFoldDB" id="A0A1Z1MDN2"/>
<sequence>MSKQKILEIQNLHVNVDNKKIINNFNLSICEGEIHAIMGKNGCGKSTLAKVIAGHPRYTVTQGKIIFKNQDITHEEPDKRSHRGIFLGFQQPIEIPGVSNIDFLRLAYNSKQKLMNKEELDPLSFFKIINAKLDDIQMHNTFLNRYVNEGFSGGEKKKNEILQMSLLNSQLSILDEIDSGLDVDALKSISNHINKFSNNKNAIVLITHYEKLINHIKPQYIHIMNGGQIIYTGNHTTVNMIENNGYDYIINQK</sequence>
<keyword evidence="4" id="KW-0934">Plastid</keyword>
<dbReference type="PANTHER" id="PTHR43204:SF1">
    <property type="entry name" value="ABC TRANSPORTER I FAMILY MEMBER 6, CHLOROPLASTIC"/>
    <property type="match status" value="1"/>
</dbReference>
<proteinExistence type="predicted"/>
<protein>
    <submittedName>
        <fullName evidence="4">Iron-sulfur cluster formation ABC transporterATP-binding subunit</fullName>
    </submittedName>
</protein>
<evidence type="ECO:0000313" key="4">
    <source>
        <dbReference type="EMBL" id="ARW64140.1"/>
    </source>
</evidence>
<dbReference type="SUPFAM" id="SSF52540">
    <property type="entry name" value="P-loop containing nucleoside triphosphate hydrolases"/>
    <property type="match status" value="1"/>
</dbReference>
<gene>
    <name evidence="4" type="primary">sufC</name>
</gene>
<feature type="domain" description="ABC transporter" evidence="3">
    <location>
        <begin position="7"/>
        <end position="251"/>
    </location>
</feature>
<geneLocation type="chloroplast" evidence="4"/>
<dbReference type="Pfam" id="PF00005">
    <property type="entry name" value="ABC_tran"/>
    <property type="match status" value="1"/>
</dbReference>
<dbReference type="GO" id="GO:0005524">
    <property type="term" value="F:ATP binding"/>
    <property type="evidence" value="ECO:0007669"/>
    <property type="project" value="UniProtKB-KW"/>
</dbReference>
<keyword evidence="2 4" id="KW-0067">ATP-binding</keyword>
<accession>A0A1Z1MDN2</accession>
<organism evidence="4">
    <name type="scientific">Chondria sp.</name>
    <name type="common">in: red algae</name>
    <dbReference type="NCBI Taxonomy" id="1982705"/>
    <lineage>
        <taxon>Eukaryota</taxon>
        <taxon>Rhodophyta</taxon>
        <taxon>Florideophyceae</taxon>
        <taxon>Rhodymeniophycidae</taxon>
        <taxon>Ceramiales</taxon>
        <taxon>Rhodomelaceae</taxon>
        <taxon>Chondrieae</taxon>
        <taxon>Chondria</taxon>
    </lineage>
</organism>
<dbReference type="InterPro" id="IPR003439">
    <property type="entry name" value="ABC_transporter-like_ATP-bd"/>
</dbReference>
<dbReference type="PROSITE" id="PS50893">
    <property type="entry name" value="ABC_TRANSPORTER_2"/>
    <property type="match status" value="1"/>
</dbReference>
<evidence type="ECO:0000256" key="1">
    <source>
        <dbReference type="ARBA" id="ARBA00022741"/>
    </source>
</evidence>
<dbReference type="CDD" id="cd03217">
    <property type="entry name" value="ABC_FeS_Assembly"/>
    <property type="match status" value="1"/>
</dbReference>
<keyword evidence="4" id="KW-0150">Chloroplast</keyword>
<dbReference type="Gene3D" id="3.40.50.300">
    <property type="entry name" value="P-loop containing nucleotide triphosphate hydrolases"/>
    <property type="match status" value="1"/>
</dbReference>
<keyword evidence="1" id="KW-0547">Nucleotide-binding</keyword>
<evidence type="ECO:0000259" key="3">
    <source>
        <dbReference type="PROSITE" id="PS50893"/>
    </source>
</evidence>
<dbReference type="EMBL" id="MF101431">
    <property type="protein sequence ID" value="ARW64140.1"/>
    <property type="molecule type" value="Genomic_DNA"/>
</dbReference>
<dbReference type="NCBIfam" id="TIGR01978">
    <property type="entry name" value="sufC"/>
    <property type="match status" value="1"/>
</dbReference>
<dbReference type="InterPro" id="IPR017871">
    <property type="entry name" value="ABC_transporter-like_CS"/>
</dbReference>
<reference evidence="4" key="1">
    <citation type="journal article" date="2017" name="J. Phycol.">
        <title>Analysis of chloroplast genomes and a supermatrix inform reclassification of the Rhodomelaceae (Rhodophyta).</title>
        <authorList>
            <person name="Diaz-Tapia P."/>
            <person name="Maggs C.A."/>
            <person name="West J.A."/>
            <person name="Verbruggen H."/>
        </authorList>
    </citation>
    <scope>NUCLEOTIDE SEQUENCE</scope>
    <source>
        <strain evidence="4">PD745</strain>
    </source>
</reference>